<dbReference type="Gene3D" id="3.40.190.290">
    <property type="match status" value="1"/>
</dbReference>
<dbReference type="PANTHER" id="PTHR30346:SF28">
    <property type="entry name" value="HTH-TYPE TRANSCRIPTIONAL REGULATOR CYNR"/>
    <property type="match status" value="1"/>
</dbReference>
<dbReference type="PANTHER" id="PTHR30346">
    <property type="entry name" value="TRANSCRIPTIONAL DUAL REGULATOR HCAR-RELATED"/>
    <property type="match status" value="1"/>
</dbReference>
<sequence>MNRLTELLPHLPVIAAFAETGLVTGAADILGIPQPQASRSLSRLESVTGLTLRQRDGRKVSPTAAALELGNTARTVLDQLQSTLANMTTEYRGKITIAFQHSLGETLVPAVIKKFVMEQPLIDFELIQGSRADCLSAVESGRADAAFIAVVPDSLLLRTQHIYTEELMLAVPHGHRLAERESVTAGDFAGEDLIAMRHGLGLRSTTDSLFDRWGINPPVSFEGQEISTVLGLVAAGLGVAVVPCRNYAAPVVLLPFKAKDAHRPIIMTTSRERELSLAAKLFCDSVARFIAERSD</sequence>
<evidence type="ECO:0000313" key="6">
    <source>
        <dbReference type="EMBL" id="XBH20851.1"/>
    </source>
</evidence>
<dbReference type="Pfam" id="PF00126">
    <property type="entry name" value="HTH_1"/>
    <property type="match status" value="1"/>
</dbReference>
<name>A0AAU7DVS4_9MICO</name>
<dbReference type="Gene3D" id="1.10.10.10">
    <property type="entry name" value="Winged helix-like DNA-binding domain superfamily/Winged helix DNA-binding domain"/>
    <property type="match status" value="1"/>
</dbReference>
<dbReference type="AlphaFoldDB" id="A0AAU7DVS4"/>
<reference evidence="6" key="1">
    <citation type="submission" date="2024-02" db="EMBL/GenBank/DDBJ databases">
        <title>Tomenella chthoni gen. nov. sp. nov., a member of the family Jonesiaceae isolated from bat guano.</title>
        <authorList>
            <person name="Miller S.L."/>
            <person name="King J."/>
            <person name="Sankaranarayanan K."/>
            <person name="Lawson P.A."/>
        </authorList>
    </citation>
    <scope>NUCLEOTIDE SEQUENCE</scope>
    <source>
        <strain evidence="6">BS-20</strain>
    </source>
</reference>
<keyword evidence="2" id="KW-0805">Transcription regulation</keyword>
<organism evidence="6">
    <name type="scientific">Jonesiaceae bacterium BS-20</name>
    <dbReference type="NCBI Taxonomy" id="3120821"/>
    <lineage>
        <taxon>Bacteria</taxon>
        <taxon>Bacillati</taxon>
        <taxon>Actinomycetota</taxon>
        <taxon>Actinomycetes</taxon>
        <taxon>Micrococcales</taxon>
        <taxon>Jonesiaceae</taxon>
    </lineage>
</organism>
<evidence type="ECO:0000256" key="1">
    <source>
        <dbReference type="ARBA" id="ARBA00009437"/>
    </source>
</evidence>
<dbReference type="GO" id="GO:0003700">
    <property type="term" value="F:DNA-binding transcription factor activity"/>
    <property type="evidence" value="ECO:0007669"/>
    <property type="project" value="InterPro"/>
</dbReference>
<keyword evidence="4" id="KW-0804">Transcription</keyword>
<dbReference type="InterPro" id="IPR000847">
    <property type="entry name" value="LysR_HTH_N"/>
</dbReference>
<dbReference type="SUPFAM" id="SSF46785">
    <property type="entry name" value="Winged helix' DNA-binding domain"/>
    <property type="match status" value="1"/>
</dbReference>
<dbReference type="InterPro" id="IPR036390">
    <property type="entry name" value="WH_DNA-bd_sf"/>
</dbReference>
<dbReference type="SUPFAM" id="SSF53850">
    <property type="entry name" value="Periplasmic binding protein-like II"/>
    <property type="match status" value="1"/>
</dbReference>
<dbReference type="PROSITE" id="PS50931">
    <property type="entry name" value="HTH_LYSR"/>
    <property type="match status" value="1"/>
</dbReference>
<gene>
    <name evidence="6" type="ORF">V5R04_11550</name>
</gene>
<dbReference type="InterPro" id="IPR036388">
    <property type="entry name" value="WH-like_DNA-bd_sf"/>
</dbReference>
<dbReference type="EMBL" id="CP146203">
    <property type="protein sequence ID" value="XBH20851.1"/>
    <property type="molecule type" value="Genomic_DNA"/>
</dbReference>
<dbReference type="GO" id="GO:0032993">
    <property type="term" value="C:protein-DNA complex"/>
    <property type="evidence" value="ECO:0007669"/>
    <property type="project" value="TreeGrafter"/>
</dbReference>
<evidence type="ECO:0000256" key="2">
    <source>
        <dbReference type="ARBA" id="ARBA00023015"/>
    </source>
</evidence>
<keyword evidence="3" id="KW-0238">DNA-binding</keyword>
<evidence type="ECO:0000259" key="5">
    <source>
        <dbReference type="PROSITE" id="PS50931"/>
    </source>
</evidence>
<dbReference type="InterPro" id="IPR005119">
    <property type="entry name" value="LysR_subst-bd"/>
</dbReference>
<proteinExistence type="inferred from homology"/>
<dbReference type="Pfam" id="PF03466">
    <property type="entry name" value="LysR_substrate"/>
    <property type="match status" value="1"/>
</dbReference>
<evidence type="ECO:0000256" key="4">
    <source>
        <dbReference type="ARBA" id="ARBA00023163"/>
    </source>
</evidence>
<evidence type="ECO:0000256" key="3">
    <source>
        <dbReference type="ARBA" id="ARBA00023125"/>
    </source>
</evidence>
<comment type="similarity">
    <text evidence="1">Belongs to the LysR transcriptional regulatory family.</text>
</comment>
<protein>
    <submittedName>
        <fullName evidence="6">LysR family transcriptional regulator</fullName>
    </submittedName>
</protein>
<dbReference type="GO" id="GO:0003677">
    <property type="term" value="F:DNA binding"/>
    <property type="evidence" value="ECO:0007669"/>
    <property type="project" value="UniProtKB-KW"/>
</dbReference>
<feature type="domain" description="HTH lysR-type" evidence="5">
    <location>
        <begin position="6"/>
        <end position="63"/>
    </location>
</feature>
<accession>A0AAU7DVS4</accession>